<feature type="transmembrane region" description="Helical" evidence="1">
    <location>
        <begin position="60"/>
        <end position="80"/>
    </location>
</feature>
<feature type="transmembrane region" description="Helical" evidence="1">
    <location>
        <begin position="130"/>
        <end position="150"/>
    </location>
</feature>
<keyword evidence="3" id="KW-1185">Reference proteome</keyword>
<keyword evidence="1" id="KW-1133">Transmembrane helix</keyword>
<feature type="transmembrane region" description="Helical" evidence="1">
    <location>
        <begin position="255"/>
        <end position="279"/>
    </location>
</feature>
<reference evidence="3" key="1">
    <citation type="submission" date="2016-10" db="EMBL/GenBank/DDBJ databases">
        <authorList>
            <person name="Varghese N."/>
            <person name="Submissions S."/>
        </authorList>
    </citation>
    <scope>NUCLEOTIDE SEQUENCE [LARGE SCALE GENOMIC DNA]</scope>
    <source>
        <strain evidence="3">930I</strain>
    </source>
</reference>
<dbReference type="Proteomes" id="UP000217076">
    <property type="component" value="Unassembled WGS sequence"/>
</dbReference>
<dbReference type="RefSeq" id="WP_092620112.1">
    <property type="nucleotide sequence ID" value="NZ_FNCV01000007.1"/>
</dbReference>
<accession>A0A1G8CZ91</accession>
<dbReference type="STRING" id="83401.SAMN05421742_107137"/>
<name>A0A1G8CZ91_9PROT</name>
<organism evidence="2 3">
    <name type="scientific">Roseospirillum parvum</name>
    <dbReference type="NCBI Taxonomy" id="83401"/>
    <lineage>
        <taxon>Bacteria</taxon>
        <taxon>Pseudomonadati</taxon>
        <taxon>Pseudomonadota</taxon>
        <taxon>Alphaproteobacteria</taxon>
        <taxon>Rhodospirillales</taxon>
        <taxon>Rhodospirillaceae</taxon>
        <taxon>Roseospirillum</taxon>
    </lineage>
</organism>
<keyword evidence="1" id="KW-0812">Transmembrane</keyword>
<evidence type="ECO:0008006" key="4">
    <source>
        <dbReference type="Google" id="ProtNLM"/>
    </source>
</evidence>
<feature type="transmembrane region" description="Helical" evidence="1">
    <location>
        <begin position="225"/>
        <end position="243"/>
    </location>
</feature>
<dbReference type="EMBL" id="FNCV01000007">
    <property type="protein sequence ID" value="SDH50722.1"/>
    <property type="molecule type" value="Genomic_DNA"/>
</dbReference>
<sequence>MSAADAAPPPAGWRRWARRAGGLLTLAGLVFLGRELVRLWDSLGDLASGPWVGMLLGGGLVYALLLAAPALAWSGLLGRAPAGGRLAGMRVYARANLLKYLPGNVFHFGGRQAMGALHGWPHGRLAEASLAEVALMPGLALLLGLGLGAGRLVPAGLLPGDVNWLAVACAMALLLVGLLARWRRLPLGAVLRAAGWLGLFYLGLGGLAVAVLVGLGGALPPPADLAALAGAFLLAWTAGFLVPGAPGGLGVRESVFVLLAAPLAPEATVLAAALGVRLATTLGDLLLPLLLGRGRGSA</sequence>
<keyword evidence="1" id="KW-0472">Membrane</keyword>
<evidence type="ECO:0000256" key="1">
    <source>
        <dbReference type="SAM" id="Phobius"/>
    </source>
</evidence>
<feature type="transmembrane region" description="Helical" evidence="1">
    <location>
        <begin position="20"/>
        <end position="40"/>
    </location>
</feature>
<feature type="transmembrane region" description="Helical" evidence="1">
    <location>
        <begin position="162"/>
        <end position="182"/>
    </location>
</feature>
<gene>
    <name evidence="2" type="ORF">SAMN05421742_107137</name>
</gene>
<dbReference type="AlphaFoldDB" id="A0A1G8CZ91"/>
<evidence type="ECO:0000313" key="3">
    <source>
        <dbReference type="Proteomes" id="UP000217076"/>
    </source>
</evidence>
<proteinExistence type="predicted"/>
<evidence type="ECO:0000313" key="2">
    <source>
        <dbReference type="EMBL" id="SDH50722.1"/>
    </source>
</evidence>
<dbReference type="OrthoDB" id="2542372at2"/>
<feature type="transmembrane region" description="Helical" evidence="1">
    <location>
        <begin position="194"/>
        <end position="219"/>
    </location>
</feature>
<protein>
    <recommendedName>
        <fullName evidence="4">Lysylphosphatidylglycerol synthase TM region</fullName>
    </recommendedName>
</protein>